<dbReference type="EMBL" id="GBXM01067434">
    <property type="protein sequence ID" value="JAH41143.1"/>
    <property type="molecule type" value="Transcribed_RNA"/>
</dbReference>
<sequence>MFRFQSSAPKAPQHSQYSWVKSMRFCRSMSSRYALNVVVDEEVQLVF</sequence>
<dbReference type="AlphaFoldDB" id="A0A0E9SKU7"/>
<proteinExistence type="predicted"/>
<accession>A0A0E9SKU7</accession>
<protein>
    <submittedName>
        <fullName evidence="1">Uncharacterized protein</fullName>
    </submittedName>
</protein>
<reference evidence="1" key="1">
    <citation type="submission" date="2014-11" db="EMBL/GenBank/DDBJ databases">
        <authorList>
            <person name="Amaro Gonzalez C."/>
        </authorList>
    </citation>
    <scope>NUCLEOTIDE SEQUENCE</scope>
</reference>
<evidence type="ECO:0000313" key="1">
    <source>
        <dbReference type="EMBL" id="JAH41143.1"/>
    </source>
</evidence>
<name>A0A0E9SKU7_ANGAN</name>
<reference evidence="1" key="2">
    <citation type="journal article" date="2015" name="Fish Shellfish Immunol.">
        <title>Early steps in the European eel (Anguilla anguilla)-Vibrio vulnificus interaction in the gills: Role of the RtxA13 toxin.</title>
        <authorList>
            <person name="Callol A."/>
            <person name="Pajuelo D."/>
            <person name="Ebbesson L."/>
            <person name="Teles M."/>
            <person name="MacKenzie S."/>
            <person name="Amaro C."/>
        </authorList>
    </citation>
    <scope>NUCLEOTIDE SEQUENCE</scope>
</reference>
<organism evidence="1">
    <name type="scientific">Anguilla anguilla</name>
    <name type="common">European freshwater eel</name>
    <name type="synonym">Muraena anguilla</name>
    <dbReference type="NCBI Taxonomy" id="7936"/>
    <lineage>
        <taxon>Eukaryota</taxon>
        <taxon>Metazoa</taxon>
        <taxon>Chordata</taxon>
        <taxon>Craniata</taxon>
        <taxon>Vertebrata</taxon>
        <taxon>Euteleostomi</taxon>
        <taxon>Actinopterygii</taxon>
        <taxon>Neopterygii</taxon>
        <taxon>Teleostei</taxon>
        <taxon>Anguilliformes</taxon>
        <taxon>Anguillidae</taxon>
        <taxon>Anguilla</taxon>
    </lineage>
</organism>